<dbReference type="AlphaFoldDB" id="A0A3S4TB65"/>
<reference evidence="2 3" key="1">
    <citation type="submission" date="2018-12" db="EMBL/GenBank/DDBJ databases">
        <authorList>
            <consortium name="Pathogen Informatics"/>
        </authorList>
    </citation>
    <scope>NUCLEOTIDE SEQUENCE [LARGE SCALE GENOMIC DNA]</scope>
    <source>
        <strain evidence="2 3">NCTC11923</strain>
    </source>
</reference>
<evidence type="ECO:0008006" key="4">
    <source>
        <dbReference type="Google" id="ProtNLM"/>
    </source>
</evidence>
<dbReference type="RefSeq" id="WP_051280928.1">
    <property type="nucleotide sequence ID" value="NZ_CBCRWE010000106.1"/>
</dbReference>
<evidence type="ECO:0000313" key="2">
    <source>
        <dbReference type="EMBL" id="VEG73869.1"/>
    </source>
</evidence>
<organism evidence="2 3">
    <name type="scientific">Actinomyces slackii</name>
    <dbReference type="NCBI Taxonomy" id="52774"/>
    <lineage>
        <taxon>Bacteria</taxon>
        <taxon>Bacillati</taxon>
        <taxon>Actinomycetota</taxon>
        <taxon>Actinomycetes</taxon>
        <taxon>Actinomycetales</taxon>
        <taxon>Actinomycetaceae</taxon>
        <taxon>Actinomyces</taxon>
    </lineage>
</organism>
<proteinExistence type="predicted"/>
<dbReference type="GO" id="GO:0016491">
    <property type="term" value="F:oxidoreductase activity"/>
    <property type="evidence" value="ECO:0007669"/>
    <property type="project" value="InterPro"/>
</dbReference>
<dbReference type="SUPFAM" id="SSF55469">
    <property type="entry name" value="FMN-dependent nitroreductase-like"/>
    <property type="match status" value="1"/>
</dbReference>
<evidence type="ECO:0000313" key="3">
    <source>
        <dbReference type="Proteomes" id="UP000276899"/>
    </source>
</evidence>
<protein>
    <recommendedName>
        <fullName evidence="4">Nitroreductase family</fullName>
    </recommendedName>
</protein>
<dbReference type="InterPro" id="IPR000415">
    <property type="entry name" value="Nitroreductase-like"/>
</dbReference>
<feature type="region of interest" description="Disordered" evidence="1">
    <location>
        <begin position="12"/>
        <end position="53"/>
    </location>
</feature>
<dbReference type="Gene3D" id="3.40.109.10">
    <property type="entry name" value="NADH Oxidase"/>
    <property type="match status" value="1"/>
</dbReference>
<feature type="compositionally biased region" description="Low complexity" evidence="1">
    <location>
        <begin position="226"/>
        <end position="250"/>
    </location>
</feature>
<dbReference type="STRING" id="1278298.GCA_000428685_00006"/>
<name>A0A3S4TB65_9ACTO</name>
<sequence>MRSDYQTLREILSGFADPDQPSSADGLAGQRRARALEGQGLSLPEPGPHPRDLRQTLVQRSSTTSYGPEPLDAAPLLGMVRQALIEDQTTWGRQADLVALEPFVLLLRPRGAEPGIYRVGRDGAELLRPLPTYEQIEGMAVQKEFARAGAIVSVAADLDGADSWAGAHGYRFAMMRSASLIYSVHLRATAHSLAGTVFAGFSTSMVRHLLDSDGVSRHQMFAVTVAAPQSAEPAEQAEPAGPAEPSGAAPSTDDPP</sequence>
<keyword evidence="3" id="KW-1185">Reference proteome</keyword>
<dbReference type="KEGG" id="asla:NCTC11923_00483"/>
<gene>
    <name evidence="2" type="ORF">NCTC11923_00483</name>
</gene>
<accession>A0A3S4TB65</accession>
<evidence type="ECO:0000256" key="1">
    <source>
        <dbReference type="SAM" id="MobiDB-lite"/>
    </source>
</evidence>
<feature type="region of interest" description="Disordered" evidence="1">
    <location>
        <begin position="226"/>
        <end position="256"/>
    </location>
</feature>
<dbReference type="Proteomes" id="UP000276899">
    <property type="component" value="Chromosome"/>
</dbReference>
<dbReference type="EMBL" id="LR134363">
    <property type="protein sequence ID" value="VEG73869.1"/>
    <property type="molecule type" value="Genomic_DNA"/>
</dbReference>